<dbReference type="VEuPathDB" id="GiardiaDB:SS50377_20304"/>
<dbReference type="EMBL" id="KI546125">
    <property type="protein sequence ID" value="EST44170.1"/>
    <property type="molecule type" value="Genomic_DNA"/>
</dbReference>
<protein>
    <submittedName>
        <fullName evidence="2">Tenascin</fullName>
    </submittedName>
</protein>
<evidence type="ECO:0000313" key="2">
    <source>
        <dbReference type="EMBL" id="EST44170.1"/>
    </source>
</evidence>
<name>V6LHY7_9EUKA</name>
<organism evidence="2">
    <name type="scientific">Spironucleus salmonicida</name>
    <dbReference type="NCBI Taxonomy" id="348837"/>
    <lineage>
        <taxon>Eukaryota</taxon>
        <taxon>Metamonada</taxon>
        <taxon>Diplomonadida</taxon>
        <taxon>Hexamitidae</taxon>
        <taxon>Hexamitinae</taxon>
        <taxon>Spironucleus</taxon>
    </lineage>
</organism>
<proteinExistence type="predicted"/>
<dbReference type="Gene3D" id="2.10.25.10">
    <property type="entry name" value="Laminin"/>
    <property type="match status" value="1"/>
</dbReference>
<evidence type="ECO:0000259" key="1">
    <source>
        <dbReference type="PROSITE" id="PS00022"/>
    </source>
</evidence>
<dbReference type="InterPro" id="IPR000742">
    <property type="entry name" value="EGF"/>
</dbReference>
<feature type="domain" description="EGF-like" evidence="1">
    <location>
        <begin position="307"/>
        <end position="318"/>
    </location>
</feature>
<sequence length="743" mass="84842">MTINNCIISFNLSLAIGTSSDYGVLAQNSSQNKFENITIQMLAEQEYSNSSWFILGQNLSHDTYKNIVFNGDVEVKEHNYHMTITVLAYTMKYCIIKNIHLSYDILIPTLGQLVSYQFLVLNDEENNQISNFLYVGMYINSTTMEAFQPNGVQSGLRQSPQYKLMYGIQLNRFTYNTNSEISLTFSNLREKKFMEALPQYDASEYYYTKGINNDFPRFKYVFQSSHCQYESYIGFNTDNTELISGNITKNHFQPKSGQNLCQMDCQGSWTFWDKIPVCKSGYKGPLCEIYCNPNSCQNGGKCIPGMCQCAKRYSGELCQIKHCEGCSSQCDQVLGDTYQCGRSCIQGRTCIQGNCINDICVCNVNVTSESGNQAKCNKTDSCIFGKCGQFGICLNETCFCKQNISINIKGICREITHPELGECRIIDSGYECIQCLNNKQVPLCMNCIDEYKEYNNICYPACKDCRDDCIKIASNQNHCFSCLYNCKVPDCKVCITDHKEVDKVCYEITNIDKGDCWLKSTYIICSSCLHIYNLPECISCKYKFIEYKEICYPSCPSIKCHGIGCFMLTSATYKCALCDDGFQMPECRDCKPDFTLVDFLFYEIANKDKGFCWIKNGLIYCKEFYNNYTMPFCSICKKDFVEKGSECLLPCNSDVCFGQNCLIQSNGAYVCDSCNIRFQMPGCSDCAKDYIFIQKQCFQQVNKERVYAILLTRRQNVFHAQMDFSSLIVKVVYLDMKSLITIV</sequence>
<gene>
    <name evidence="2" type="ORF">SS50377_16026</name>
</gene>
<reference evidence="2" key="1">
    <citation type="journal article" date="2014" name="PLoS Genet.">
        <title>The Genome of Spironucleus salmonicida Highlights a Fish Pathogen Adapted to Fluctuating Environments.</title>
        <authorList>
            <person name="Xu F."/>
            <person name="Jerlstrom-Hultqvist J."/>
            <person name="Einarsson E."/>
            <person name="Astvaldsson A."/>
            <person name="Svard S.G."/>
            <person name="Andersson J.O."/>
        </authorList>
    </citation>
    <scope>NUCLEOTIDE SEQUENCE</scope>
</reference>
<dbReference type="SMART" id="SM00181">
    <property type="entry name" value="EGF"/>
    <property type="match status" value="3"/>
</dbReference>
<dbReference type="PROSITE" id="PS00022">
    <property type="entry name" value="EGF_1"/>
    <property type="match status" value="1"/>
</dbReference>
<dbReference type="AlphaFoldDB" id="V6LHY7"/>
<accession>V6LHY7</accession>